<reference evidence="1" key="2">
    <citation type="submission" date="2021-12" db="EMBL/GenBank/DDBJ databases">
        <title>Resequencing data analysis of finger millet.</title>
        <authorList>
            <person name="Hatakeyama M."/>
            <person name="Aluri S."/>
            <person name="Balachadran M.T."/>
            <person name="Sivarajan S.R."/>
            <person name="Poveda L."/>
            <person name="Shimizu-Inatsugi R."/>
            <person name="Schlapbach R."/>
            <person name="Sreeman S.M."/>
            <person name="Shimizu K.K."/>
        </authorList>
    </citation>
    <scope>NUCLEOTIDE SEQUENCE</scope>
</reference>
<sequence length="298" mass="32478">MTGRRLTCRWLNAMATSFSAFGRRLRAGVTGRIDFGASVVLAARFRWTSEDTALTASPRPIALRPPGGDLVWRRKDAASALEPKSMVMGARTGAVTAGAATNSDGTVAAGGAETAKGVGRRRRRCVRQQQGKDCGGDGGFTGRQSPELVEGVAVSAAIADPADLARPSCVIDRSTKIARSEEEFRRALFGLVVGDLSAVLADVLADELYRRYELPNSMLEVHRLYLAEFLLVCQDVEVATRFYDEGNIVQLSTATLHFRQWSRFHKVTGAALPHLVDIELRGRIPHTWGLETMEHLLN</sequence>
<dbReference type="PANTHER" id="PTHR33087">
    <property type="entry name" value="OS07G0539200 PROTEIN"/>
    <property type="match status" value="1"/>
</dbReference>
<comment type="caution">
    <text evidence="1">The sequence shown here is derived from an EMBL/GenBank/DDBJ whole genome shotgun (WGS) entry which is preliminary data.</text>
</comment>
<evidence type="ECO:0000313" key="2">
    <source>
        <dbReference type="Proteomes" id="UP001054889"/>
    </source>
</evidence>
<protein>
    <submittedName>
        <fullName evidence="1">Uncharacterized protein</fullName>
    </submittedName>
</protein>
<keyword evidence="2" id="KW-1185">Reference proteome</keyword>
<dbReference type="EMBL" id="BQKI01000013">
    <property type="protein sequence ID" value="GJN06603.1"/>
    <property type="molecule type" value="Genomic_DNA"/>
</dbReference>
<proteinExistence type="predicted"/>
<dbReference type="PANTHER" id="PTHR33087:SF51">
    <property type="entry name" value="CCHC-TYPE DOMAIN-CONTAINING PROTEIN"/>
    <property type="match status" value="1"/>
</dbReference>
<accession>A0AAV5D838</accession>
<gene>
    <name evidence="1" type="primary">ga24348</name>
    <name evidence="1" type="ORF">PR202_ga24348</name>
</gene>
<dbReference type="Proteomes" id="UP001054889">
    <property type="component" value="Unassembled WGS sequence"/>
</dbReference>
<organism evidence="1 2">
    <name type="scientific">Eleusine coracana subsp. coracana</name>
    <dbReference type="NCBI Taxonomy" id="191504"/>
    <lineage>
        <taxon>Eukaryota</taxon>
        <taxon>Viridiplantae</taxon>
        <taxon>Streptophyta</taxon>
        <taxon>Embryophyta</taxon>
        <taxon>Tracheophyta</taxon>
        <taxon>Spermatophyta</taxon>
        <taxon>Magnoliopsida</taxon>
        <taxon>Liliopsida</taxon>
        <taxon>Poales</taxon>
        <taxon>Poaceae</taxon>
        <taxon>PACMAD clade</taxon>
        <taxon>Chloridoideae</taxon>
        <taxon>Cynodonteae</taxon>
        <taxon>Eleusininae</taxon>
        <taxon>Eleusine</taxon>
    </lineage>
</organism>
<name>A0AAV5D838_ELECO</name>
<reference evidence="1" key="1">
    <citation type="journal article" date="2018" name="DNA Res.">
        <title>Multiple hybrid de novo genome assembly of finger millet, an orphan allotetraploid crop.</title>
        <authorList>
            <person name="Hatakeyama M."/>
            <person name="Aluri S."/>
            <person name="Balachadran M.T."/>
            <person name="Sivarajan S.R."/>
            <person name="Patrignani A."/>
            <person name="Gruter S."/>
            <person name="Poveda L."/>
            <person name="Shimizu-Inatsugi R."/>
            <person name="Baeten J."/>
            <person name="Francoijs K.J."/>
            <person name="Nataraja K.N."/>
            <person name="Reddy Y.A.N."/>
            <person name="Phadnis S."/>
            <person name="Ravikumar R.L."/>
            <person name="Schlapbach R."/>
            <person name="Sreeman S.M."/>
            <person name="Shimizu K.K."/>
        </authorList>
    </citation>
    <scope>NUCLEOTIDE SEQUENCE</scope>
</reference>
<dbReference type="AlphaFoldDB" id="A0AAV5D838"/>
<evidence type="ECO:0000313" key="1">
    <source>
        <dbReference type="EMBL" id="GJN06603.1"/>
    </source>
</evidence>
<dbReference type="InterPro" id="IPR053253">
    <property type="entry name" value="Sex_diff_modulator"/>
</dbReference>